<gene>
    <name evidence="8" type="ORF">N8K70_13330</name>
</gene>
<evidence type="ECO:0000256" key="2">
    <source>
        <dbReference type="ARBA" id="ARBA00007430"/>
    </source>
</evidence>
<feature type="transmembrane region" description="Helical" evidence="7">
    <location>
        <begin position="52"/>
        <end position="76"/>
    </location>
</feature>
<keyword evidence="5 7" id="KW-1133">Transmembrane helix</keyword>
<keyword evidence="6 7" id="KW-0472">Membrane</keyword>
<dbReference type="PANTHER" id="PTHR30250">
    <property type="entry name" value="PST FAMILY PREDICTED COLANIC ACID TRANSPORTER"/>
    <property type="match status" value="1"/>
</dbReference>
<protein>
    <submittedName>
        <fullName evidence="8">Lipopolysaccharide biosynthesis protein</fullName>
    </submittedName>
</protein>
<accession>A0AA97FEW4</accession>
<feature type="transmembrane region" description="Helical" evidence="7">
    <location>
        <begin position="418"/>
        <end position="440"/>
    </location>
</feature>
<reference evidence="8 9" key="1">
    <citation type="submission" date="2023-02" db="EMBL/GenBank/DDBJ databases">
        <title>Microbacterium betulae sp. nov., isolated from birch wood.</title>
        <authorList>
            <person name="Pasciak M."/>
            <person name="Pawlik K.J."/>
            <person name="Martynowski D."/>
            <person name="Laczmanski L."/>
            <person name="Ciekot J."/>
            <person name="Szponar B."/>
            <person name="Wojcik-Fatla A."/>
            <person name="Mackiewicz B."/>
            <person name="Farian E."/>
            <person name="Cholewa G."/>
            <person name="Cholewa A."/>
            <person name="Dutkiewicz J."/>
        </authorList>
    </citation>
    <scope>NUCLEOTIDE SEQUENCE [LARGE SCALE GENOMIC DNA]</scope>
    <source>
        <strain evidence="8 9">AB</strain>
    </source>
</reference>
<evidence type="ECO:0000313" key="8">
    <source>
        <dbReference type="EMBL" id="WOF22361.1"/>
    </source>
</evidence>
<feature type="transmembrane region" description="Helical" evidence="7">
    <location>
        <begin position="179"/>
        <end position="198"/>
    </location>
</feature>
<keyword evidence="9" id="KW-1185">Reference proteome</keyword>
<comment type="similarity">
    <text evidence="2">Belongs to the polysaccharide synthase family.</text>
</comment>
<dbReference type="KEGG" id="mbet:N8K70_13330"/>
<feature type="transmembrane region" description="Helical" evidence="7">
    <location>
        <begin position="387"/>
        <end position="406"/>
    </location>
</feature>
<organism evidence="8 9">
    <name type="scientific">Microbacterium betulae</name>
    <dbReference type="NCBI Taxonomy" id="2981139"/>
    <lineage>
        <taxon>Bacteria</taxon>
        <taxon>Bacillati</taxon>
        <taxon>Actinomycetota</taxon>
        <taxon>Actinomycetes</taxon>
        <taxon>Micrococcales</taxon>
        <taxon>Microbacteriaceae</taxon>
        <taxon>Microbacterium</taxon>
    </lineage>
</organism>
<dbReference type="Proteomes" id="UP001305498">
    <property type="component" value="Chromosome"/>
</dbReference>
<proteinExistence type="inferred from homology"/>
<comment type="subcellular location">
    <subcellularLocation>
        <location evidence="1">Cell membrane</location>
        <topology evidence="1">Multi-pass membrane protein</topology>
    </subcellularLocation>
</comment>
<evidence type="ECO:0000256" key="1">
    <source>
        <dbReference type="ARBA" id="ARBA00004651"/>
    </source>
</evidence>
<dbReference type="InterPro" id="IPR050833">
    <property type="entry name" value="Poly_Biosynth_Transport"/>
</dbReference>
<evidence type="ECO:0000256" key="4">
    <source>
        <dbReference type="ARBA" id="ARBA00022692"/>
    </source>
</evidence>
<evidence type="ECO:0000256" key="6">
    <source>
        <dbReference type="ARBA" id="ARBA00023136"/>
    </source>
</evidence>
<sequence length="495" mass="54118">MTAEFPDGPDDLRGKVTRSIGWVVLERWGSRLLQLLVIAVLTRLLGPETFGIISLATAIIAVLQVTVDAGFAKALIQIKELREKDASTAFWTSLSISLAIYTLLFFGAPLAADVLSQPLLTDVLRVMGLSLPIWALSQTPAALLERSFGFKLLSIRQLIAATAGALAAIPVALLGGGVWALVTQTLVTAAVACIALWATTPWRPRFEYSAESLRRIWPIGLSIMATELLDAVQGNIDKLVIGYFFNAEILGYYYLAQRVGTLLMELVTTVISRVSLTTFSRVQDDLPRLNRIFRQMTFAAGFVGVPVFALTATLAPQIIPFVFGEGWDQSIPILWGLAAGWGLAAVMYFDRPILLSRGRASAAFWLAVLQNIVGVVLVFALLPLGMVGIVISRWARVFVWPVRLWVVKRAIDLDVGKYLLQIAKVFGAMLPWATLIILLQGTAWAQGEWAPLLFALPVGIIALAGYAATVWGIADTETRDVLRPVLARVFRHRRA</sequence>
<dbReference type="GO" id="GO:0005886">
    <property type="term" value="C:plasma membrane"/>
    <property type="evidence" value="ECO:0007669"/>
    <property type="project" value="UniProtKB-SubCell"/>
</dbReference>
<dbReference type="PANTHER" id="PTHR30250:SF10">
    <property type="entry name" value="LIPOPOLYSACCHARIDE BIOSYNTHESIS PROTEIN WZXC"/>
    <property type="match status" value="1"/>
</dbReference>
<feature type="transmembrane region" description="Helical" evidence="7">
    <location>
        <begin position="331"/>
        <end position="350"/>
    </location>
</feature>
<name>A0AA97FEW4_9MICO</name>
<feature type="transmembrane region" description="Helical" evidence="7">
    <location>
        <begin position="452"/>
        <end position="474"/>
    </location>
</feature>
<keyword evidence="4 7" id="KW-0812">Transmembrane</keyword>
<dbReference type="RefSeq" id="WP_317138833.1">
    <property type="nucleotide sequence ID" value="NZ_CP118157.1"/>
</dbReference>
<feature type="transmembrane region" description="Helical" evidence="7">
    <location>
        <begin position="298"/>
        <end position="319"/>
    </location>
</feature>
<feature type="transmembrane region" description="Helical" evidence="7">
    <location>
        <begin position="88"/>
        <end position="111"/>
    </location>
</feature>
<evidence type="ECO:0000256" key="7">
    <source>
        <dbReference type="SAM" id="Phobius"/>
    </source>
</evidence>
<feature type="transmembrane region" description="Helical" evidence="7">
    <location>
        <begin position="155"/>
        <end position="173"/>
    </location>
</feature>
<dbReference type="EMBL" id="CP118157">
    <property type="protein sequence ID" value="WOF22361.1"/>
    <property type="molecule type" value="Genomic_DNA"/>
</dbReference>
<dbReference type="AlphaFoldDB" id="A0AA97FEW4"/>
<evidence type="ECO:0000256" key="5">
    <source>
        <dbReference type="ARBA" id="ARBA00022989"/>
    </source>
</evidence>
<evidence type="ECO:0000313" key="9">
    <source>
        <dbReference type="Proteomes" id="UP001305498"/>
    </source>
</evidence>
<keyword evidence="3" id="KW-1003">Cell membrane</keyword>
<dbReference type="Pfam" id="PF13440">
    <property type="entry name" value="Polysacc_synt_3"/>
    <property type="match status" value="1"/>
</dbReference>
<feature type="transmembrane region" description="Helical" evidence="7">
    <location>
        <begin position="362"/>
        <end position="381"/>
    </location>
</feature>
<dbReference type="CDD" id="cd13127">
    <property type="entry name" value="MATE_tuaB_like"/>
    <property type="match status" value="1"/>
</dbReference>
<evidence type="ECO:0000256" key="3">
    <source>
        <dbReference type="ARBA" id="ARBA00022475"/>
    </source>
</evidence>